<keyword evidence="1" id="KW-0129">CBS domain</keyword>
<dbReference type="CDD" id="cd04606">
    <property type="entry name" value="CBS_pair_Mg_transporter"/>
    <property type="match status" value="1"/>
</dbReference>
<dbReference type="PANTHER" id="PTHR43773:SF1">
    <property type="entry name" value="MAGNESIUM TRANSPORTER MGTE"/>
    <property type="match status" value="1"/>
</dbReference>
<dbReference type="InterPro" id="IPR006669">
    <property type="entry name" value="MgtE_transporter"/>
</dbReference>
<dbReference type="Gene3D" id="1.25.60.10">
    <property type="entry name" value="MgtE N-terminal domain-like"/>
    <property type="match status" value="1"/>
</dbReference>
<dbReference type="GO" id="GO:0016020">
    <property type="term" value="C:membrane"/>
    <property type="evidence" value="ECO:0007669"/>
    <property type="project" value="InterPro"/>
</dbReference>
<dbReference type="SUPFAM" id="SSF54631">
    <property type="entry name" value="CBS-domain pair"/>
    <property type="match status" value="1"/>
</dbReference>
<evidence type="ECO:0000313" key="4">
    <source>
        <dbReference type="Proteomes" id="UP000178315"/>
    </source>
</evidence>
<protein>
    <recommendedName>
        <fullName evidence="2">CBS domain-containing protein</fullName>
    </recommendedName>
</protein>
<dbReference type="Pfam" id="PF00571">
    <property type="entry name" value="CBS"/>
    <property type="match status" value="1"/>
</dbReference>
<accession>A0A1G2A990</accession>
<dbReference type="GO" id="GO:0015095">
    <property type="term" value="F:magnesium ion transmembrane transporter activity"/>
    <property type="evidence" value="ECO:0007669"/>
    <property type="project" value="InterPro"/>
</dbReference>
<feature type="domain" description="CBS" evidence="2">
    <location>
        <begin position="356"/>
        <end position="410"/>
    </location>
</feature>
<dbReference type="PROSITE" id="PS51371">
    <property type="entry name" value="CBS"/>
    <property type="match status" value="1"/>
</dbReference>
<evidence type="ECO:0000313" key="3">
    <source>
        <dbReference type="EMBL" id="OGY72637.1"/>
    </source>
</evidence>
<dbReference type="SUPFAM" id="SSF158791">
    <property type="entry name" value="MgtE N-terminal domain-like"/>
    <property type="match status" value="1"/>
</dbReference>
<dbReference type="EMBL" id="MHJU01000027">
    <property type="protein sequence ID" value="OGY72637.1"/>
    <property type="molecule type" value="Genomic_DNA"/>
</dbReference>
<reference evidence="3 4" key="1">
    <citation type="journal article" date="2016" name="Nat. Commun.">
        <title>Thousands of microbial genomes shed light on interconnected biogeochemical processes in an aquifer system.</title>
        <authorList>
            <person name="Anantharaman K."/>
            <person name="Brown C.T."/>
            <person name="Hug L.A."/>
            <person name="Sharon I."/>
            <person name="Castelle C.J."/>
            <person name="Probst A.J."/>
            <person name="Thomas B.C."/>
            <person name="Singh A."/>
            <person name="Wilkins M.J."/>
            <person name="Karaoz U."/>
            <person name="Brodie E.L."/>
            <person name="Williams K.H."/>
            <person name="Hubbard S.S."/>
            <person name="Banfield J.F."/>
        </authorList>
    </citation>
    <scope>NUCLEOTIDE SEQUENCE [LARGE SCALE GENOMIC DNA]</scope>
</reference>
<dbReference type="AlphaFoldDB" id="A0A1G2A990"/>
<dbReference type="PANTHER" id="PTHR43773">
    <property type="entry name" value="MAGNESIUM TRANSPORTER MGTE"/>
    <property type="match status" value="1"/>
</dbReference>
<name>A0A1G2A990_9BACT</name>
<dbReference type="InterPro" id="IPR038076">
    <property type="entry name" value="MgtE_N_sf"/>
</dbReference>
<gene>
    <name evidence="3" type="ORF">A3H61_03460</name>
</gene>
<evidence type="ECO:0000256" key="1">
    <source>
        <dbReference type="PROSITE-ProRule" id="PRU00703"/>
    </source>
</evidence>
<dbReference type="SMART" id="SM00924">
    <property type="entry name" value="MgtE_N"/>
    <property type="match status" value="1"/>
</dbReference>
<dbReference type="Proteomes" id="UP000178315">
    <property type="component" value="Unassembled WGS sequence"/>
</dbReference>
<sequence>MLFLSQLLGAKVTDSAGKGHGTIRDIIATHSSSYPEISALVIKNSSVTSAIPISFIEDIVGREVHLNTTDNKLIPYNNQKSDIHLRRDVLDKQIVDVKGIRVVRVNDLHIRKVGAAYRIIGFDVSMKGLLRRLGIGVHDGASRFKGRYIEWKDIHLVNTSVPYIQLVKPSAELVTLHPSDIANIVEDLNLHQAVGFVGQLDKDIAAKVVEELNPEAQKKIFPRLKIEDQITVLARMSSNEIADILRTVSREKARELLAKFPEEDALRVKMLLRYDEESAGGIMHLEFLSVPETYTALQVKEFVKQESVRFGSLFYIYVTDGASGTSRVPTQGSLKGVISLRALLTADDSKTAREVMKSRVRTAKTGDDYMDVAKFMTKYNLFCVAVSDNKGRILGVINVDDIMRLLVPQA</sequence>
<comment type="caution">
    <text evidence="3">The sequence shown here is derived from an EMBL/GenBank/DDBJ whole genome shotgun (WGS) entry which is preliminary data.</text>
</comment>
<evidence type="ECO:0000259" key="2">
    <source>
        <dbReference type="PROSITE" id="PS51371"/>
    </source>
</evidence>
<proteinExistence type="predicted"/>
<organism evidence="3 4">
    <name type="scientific">Candidatus Jacksonbacteria bacterium RIFCSPLOWO2_02_FULL_44_20</name>
    <dbReference type="NCBI Taxonomy" id="1798460"/>
    <lineage>
        <taxon>Bacteria</taxon>
        <taxon>Candidatus Jacksoniibacteriota</taxon>
    </lineage>
</organism>
<dbReference type="InterPro" id="IPR046342">
    <property type="entry name" value="CBS_dom_sf"/>
</dbReference>
<dbReference type="InterPro" id="IPR000644">
    <property type="entry name" value="CBS_dom"/>
</dbReference>
<dbReference type="InterPro" id="IPR006668">
    <property type="entry name" value="Mg_transptr_MgtE_intracell_dom"/>
</dbReference>
<dbReference type="Pfam" id="PF03448">
    <property type="entry name" value="MgtE_N"/>
    <property type="match status" value="1"/>
</dbReference>
<dbReference type="Gene3D" id="3.10.580.10">
    <property type="entry name" value="CBS-domain"/>
    <property type="match status" value="1"/>
</dbReference>